<evidence type="ECO:0000313" key="1">
    <source>
        <dbReference type="EMBL" id="KAJ7724740.1"/>
    </source>
</evidence>
<accession>A0AAD7HPR8</accession>
<reference evidence="1" key="1">
    <citation type="submission" date="2023-03" db="EMBL/GenBank/DDBJ databases">
        <title>Massive genome expansion in bonnet fungi (Mycena s.s.) driven by repeated elements and novel gene families across ecological guilds.</title>
        <authorList>
            <consortium name="Lawrence Berkeley National Laboratory"/>
            <person name="Harder C.B."/>
            <person name="Miyauchi S."/>
            <person name="Viragh M."/>
            <person name="Kuo A."/>
            <person name="Thoen E."/>
            <person name="Andreopoulos B."/>
            <person name="Lu D."/>
            <person name="Skrede I."/>
            <person name="Drula E."/>
            <person name="Henrissat B."/>
            <person name="Morin E."/>
            <person name="Kohler A."/>
            <person name="Barry K."/>
            <person name="LaButti K."/>
            <person name="Morin E."/>
            <person name="Salamov A."/>
            <person name="Lipzen A."/>
            <person name="Mereny Z."/>
            <person name="Hegedus B."/>
            <person name="Baldrian P."/>
            <person name="Stursova M."/>
            <person name="Weitz H."/>
            <person name="Taylor A."/>
            <person name="Grigoriev I.V."/>
            <person name="Nagy L.G."/>
            <person name="Martin F."/>
            <person name="Kauserud H."/>
        </authorList>
    </citation>
    <scope>NUCLEOTIDE SEQUENCE</scope>
    <source>
        <strain evidence="1">CBHHK188m</strain>
    </source>
</reference>
<dbReference type="EMBL" id="JARJLG010000235">
    <property type="protein sequence ID" value="KAJ7724740.1"/>
    <property type="molecule type" value="Genomic_DNA"/>
</dbReference>
<gene>
    <name evidence="1" type="ORF">DFH07DRAFT_758894</name>
</gene>
<name>A0AAD7HPR8_9AGAR</name>
<comment type="caution">
    <text evidence="1">The sequence shown here is derived from an EMBL/GenBank/DDBJ whole genome shotgun (WGS) entry which is preliminary data.</text>
</comment>
<dbReference type="Gene3D" id="1.20.1280.50">
    <property type="match status" value="1"/>
</dbReference>
<sequence>MSHFAQLRQHLLELESSFARHTERLRFIQQRRDMVNQMLDSVIYPVLTLPPEIISEIFLHLLAMAPDDEPHPSHAPLLVMNVCKQWRHIAIATPQLW</sequence>
<feature type="non-terminal residue" evidence="1">
    <location>
        <position position="97"/>
    </location>
</feature>
<protein>
    <recommendedName>
        <fullName evidence="3">F-box domain-containing protein</fullName>
    </recommendedName>
</protein>
<organism evidence="1 2">
    <name type="scientific">Mycena maculata</name>
    <dbReference type="NCBI Taxonomy" id="230809"/>
    <lineage>
        <taxon>Eukaryota</taxon>
        <taxon>Fungi</taxon>
        <taxon>Dikarya</taxon>
        <taxon>Basidiomycota</taxon>
        <taxon>Agaricomycotina</taxon>
        <taxon>Agaricomycetes</taxon>
        <taxon>Agaricomycetidae</taxon>
        <taxon>Agaricales</taxon>
        <taxon>Marasmiineae</taxon>
        <taxon>Mycenaceae</taxon>
        <taxon>Mycena</taxon>
    </lineage>
</organism>
<dbReference type="AlphaFoldDB" id="A0AAD7HPR8"/>
<dbReference type="Proteomes" id="UP001215280">
    <property type="component" value="Unassembled WGS sequence"/>
</dbReference>
<evidence type="ECO:0000313" key="2">
    <source>
        <dbReference type="Proteomes" id="UP001215280"/>
    </source>
</evidence>
<keyword evidence="2" id="KW-1185">Reference proteome</keyword>
<proteinExistence type="predicted"/>
<evidence type="ECO:0008006" key="3">
    <source>
        <dbReference type="Google" id="ProtNLM"/>
    </source>
</evidence>